<evidence type="ECO:0000259" key="4">
    <source>
        <dbReference type="Pfam" id="PF10342"/>
    </source>
</evidence>
<dbReference type="AlphaFoldDB" id="A0A0C3Q625"/>
<protein>
    <recommendedName>
        <fullName evidence="4">Yeast cell wall synthesis Kre9/Knh1-like N-terminal domain-containing protein</fullName>
    </recommendedName>
</protein>
<evidence type="ECO:0000256" key="1">
    <source>
        <dbReference type="ARBA" id="ARBA00022729"/>
    </source>
</evidence>
<feature type="compositionally biased region" description="Polar residues" evidence="2">
    <location>
        <begin position="121"/>
        <end position="133"/>
    </location>
</feature>
<name>A0A0C3Q625_9AGAM</name>
<dbReference type="PANTHER" id="PTHR40633">
    <property type="entry name" value="MATRIX PROTEIN, PUTATIVE (AFU_ORTHOLOGUE AFUA_8G05410)-RELATED"/>
    <property type="match status" value="1"/>
</dbReference>
<dbReference type="STRING" id="1051891.A0A0C3Q625"/>
<accession>A0A0C3Q625</accession>
<dbReference type="OrthoDB" id="2432613at2759"/>
<reference evidence="5 6" key="1">
    <citation type="submission" date="2014-04" db="EMBL/GenBank/DDBJ databases">
        <authorList>
            <consortium name="DOE Joint Genome Institute"/>
            <person name="Kuo A."/>
            <person name="Girlanda M."/>
            <person name="Perotto S."/>
            <person name="Kohler A."/>
            <person name="Nagy L.G."/>
            <person name="Floudas D."/>
            <person name="Copeland A."/>
            <person name="Barry K.W."/>
            <person name="Cichocki N."/>
            <person name="Veneault-Fourrey C."/>
            <person name="LaButti K."/>
            <person name="Lindquist E.A."/>
            <person name="Lipzen A."/>
            <person name="Lundell T."/>
            <person name="Morin E."/>
            <person name="Murat C."/>
            <person name="Sun H."/>
            <person name="Tunlid A."/>
            <person name="Henrissat B."/>
            <person name="Grigoriev I.V."/>
            <person name="Hibbett D.S."/>
            <person name="Martin F."/>
            <person name="Nordberg H.P."/>
            <person name="Cantor M.N."/>
            <person name="Hua S.X."/>
        </authorList>
    </citation>
    <scope>NUCLEOTIDE SEQUENCE [LARGE SCALE GENOMIC DNA]</scope>
    <source>
        <strain evidence="5 6">MUT 4182</strain>
    </source>
</reference>
<feature type="signal peptide" evidence="3">
    <location>
        <begin position="1"/>
        <end position="18"/>
    </location>
</feature>
<keyword evidence="6" id="KW-1185">Reference proteome</keyword>
<gene>
    <name evidence="5" type="ORF">M407DRAFT_244356</name>
</gene>
<reference evidence="6" key="2">
    <citation type="submission" date="2015-01" db="EMBL/GenBank/DDBJ databases">
        <title>Evolutionary Origins and Diversification of the Mycorrhizal Mutualists.</title>
        <authorList>
            <consortium name="DOE Joint Genome Institute"/>
            <consortium name="Mycorrhizal Genomics Consortium"/>
            <person name="Kohler A."/>
            <person name="Kuo A."/>
            <person name="Nagy L.G."/>
            <person name="Floudas D."/>
            <person name="Copeland A."/>
            <person name="Barry K.W."/>
            <person name="Cichocki N."/>
            <person name="Veneault-Fourrey C."/>
            <person name="LaButti K."/>
            <person name="Lindquist E.A."/>
            <person name="Lipzen A."/>
            <person name="Lundell T."/>
            <person name="Morin E."/>
            <person name="Murat C."/>
            <person name="Riley R."/>
            <person name="Ohm R."/>
            <person name="Sun H."/>
            <person name="Tunlid A."/>
            <person name="Henrissat B."/>
            <person name="Grigoriev I.V."/>
            <person name="Hibbett D.S."/>
            <person name="Martin F."/>
        </authorList>
    </citation>
    <scope>NUCLEOTIDE SEQUENCE [LARGE SCALE GENOMIC DNA]</scope>
    <source>
        <strain evidence="6">MUT 4182</strain>
    </source>
</reference>
<evidence type="ECO:0000313" key="6">
    <source>
        <dbReference type="Proteomes" id="UP000054248"/>
    </source>
</evidence>
<dbReference type="EMBL" id="KN823056">
    <property type="protein sequence ID" value="KIO24685.1"/>
    <property type="molecule type" value="Genomic_DNA"/>
</dbReference>
<evidence type="ECO:0000313" key="5">
    <source>
        <dbReference type="EMBL" id="KIO24685.1"/>
    </source>
</evidence>
<sequence>MFALTSAIVLVLASKALADPAPLTPPTTNVGGDCVISWTPDATGKWTETNIQLMTGDNWNMVPITTIATVDTTSAAATTYTWTCPDVSPNAPIYFYQFSHAAEPANLAWTTRFTIAAADGSTTAAENQTQPDGTNVPWGIGQLADPSEAKPAPAYITGQGTTGSTSASASGSASASVTMSMSRSSSAASSTASASKIVTSAAAASKSASASTSSASSTATANGSGRVSAKGVAYAVGAVAAAGVLALA</sequence>
<feature type="chain" id="PRO_5002177301" description="Yeast cell wall synthesis Kre9/Knh1-like N-terminal domain-containing protein" evidence="3">
    <location>
        <begin position="19"/>
        <end position="248"/>
    </location>
</feature>
<evidence type="ECO:0000256" key="3">
    <source>
        <dbReference type="SAM" id="SignalP"/>
    </source>
</evidence>
<feature type="region of interest" description="Disordered" evidence="2">
    <location>
        <begin position="121"/>
        <end position="169"/>
    </location>
</feature>
<dbReference type="Proteomes" id="UP000054248">
    <property type="component" value="Unassembled WGS sequence"/>
</dbReference>
<evidence type="ECO:0000256" key="2">
    <source>
        <dbReference type="SAM" id="MobiDB-lite"/>
    </source>
</evidence>
<organism evidence="5 6">
    <name type="scientific">Tulasnella calospora MUT 4182</name>
    <dbReference type="NCBI Taxonomy" id="1051891"/>
    <lineage>
        <taxon>Eukaryota</taxon>
        <taxon>Fungi</taxon>
        <taxon>Dikarya</taxon>
        <taxon>Basidiomycota</taxon>
        <taxon>Agaricomycotina</taxon>
        <taxon>Agaricomycetes</taxon>
        <taxon>Cantharellales</taxon>
        <taxon>Tulasnellaceae</taxon>
        <taxon>Tulasnella</taxon>
    </lineage>
</organism>
<dbReference type="HOGENOM" id="CLU_078127_0_1_1"/>
<dbReference type="PANTHER" id="PTHR40633:SF1">
    <property type="entry name" value="GPI ANCHORED SERINE-THREONINE RICH PROTEIN (AFU_ORTHOLOGUE AFUA_1G03630)"/>
    <property type="match status" value="1"/>
</dbReference>
<feature type="domain" description="Yeast cell wall synthesis Kre9/Knh1-like N-terminal" evidence="4">
    <location>
        <begin position="28"/>
        <end position="115"/>
    </location>
</feature>
<proteinExistence type="predicted"/>
<dbReference type="Pfam" id="PF10342">
    <property type="entry name" value="Kre9_KNH"/>
    <property type="match status" value="1"/>
</dbReference>
<dbReference type="InterPro" id="IPR052982">
    <property type="entry name" value="SRP1/TIP1-like"/>
</dbReference>
<dbReference type="InterPro" id="IPR018466">
    <property type="entry name" value="Kre9/Knh1-like_N"/>
</dbReference>
<keyword evidence="1 3" id="KW-0732">Signal</keyword>